<keyword evidence="2 7" id="KW-0813">Transport</keyword>
<organism evidence="9 10">
    <name type="scientific">Georgenia soli</name>
    <dbReference type="NCBI Taxonomy" id="638953"/>
    <lineage>
        <taxon>Bacteria</taxon>
        <taxon>Bacillati</taxon>
        <taxon>Actinomycetota</taxon>
        <taxon>Actinomycetes</taxon>
        <taxon>Micrococcales</taxon>
        <taxon>Bogoriellaceae</taxon>
        <taxon>Georgenia</taxon>
    </lineage>
</organism>
<dbReference type="EMBL" id="PDJI01000004">
    <property type="protein sequence ID" value="PFG39661.1"/>
    <property type="molecule type" value="Genomic_DNA"/>
</dbReference>
<keyword evidence="6 7" id="KW-0472">Membrane</keyword>
<gene>
    <name evidence="9" type="ORF">ATJ97_2172</name>
</gene>
<feature type="transmembrane region" description="Helical" evidence="7">
    <location>
        <begin position="209"/>
        <end position="233"/>
    </location>
</feature>
<dbReference type="GO" id="GO:0005886">
    <property type="term" value="C:plasma membrane"/>
    <property type="evidence" value="ECO:0007669"/>
    <property type="project" value="UniProtKB-SubCell"/>
</dbReference>
<evidence type="ECO:0000256" key="7">
    <source>
        <dbReference type="RuleBase" id="RU363032"/>
    </source>
</evidence>
<dbReference type="PANTHER" id="PTHR30151">
    <property type="entry name" value="ALKANE SULFONATE ABC TRANSPORTER-RELATED, MEMBRANE SUBUNIT"/>
    <property type="match status" value="1"/>
</dbReference>
<keyword evidence="10" id="KW-1185">Reference proteome</keyword>
<keyword evidence="4 7" id="KW-0812">Transmembrane</keyword>
<sequence length="251" mass="26819">MRLTALKVLGAVLAVALWWVTSSASTNPYYPPLPRVLESVQSYWITGPGQEDFASSMKNLGAGLGLAIVLGIAVGLVVGQNRVLDRALSPSFEFVRAIPATALLPFAMLIFGLGTGMKVFIIALGCFFPILLNVIDGCRGLSPTLHDTTRSFGINGWFRQVFVVVPAVAARAAAGIRIAIPLGLILVVTSEMTGSNQGIGYVLNNAQNSFNLVAVWSAVLILGTLGVVLNLVFGAIERRGLRWYFDQQART</sequence>
<dbReference type="PANTHER" id="PTHR30151:SF0">
    <property type="entry name" value="ABC TRANSPORTER PERMEASE PROTEIN MJ0413-RELATED"/>
    <property type="match status" value="1"/>
</dbReference>
<comment type="subcellular location">
    <subcellularLocation>
        <location evidence="1 7">Cell membrane</location>
        <topology evidence="1 7">Multi-pass membrane protein</topology>
    </subcellularLocation>
</comment>
<dbReference type="InterPro" id="IPR035906">
    <property type="entry name" value="MetI-like_sf"/>
</dbReference>
<dbReference type="SUPFAM" id="SSF161098">
    <property type="entry name" value="MetI-like"/>
    <property type="match status" value="1"/>
</dbReference>
<comment type="caution">
    <text evidence="9">The sequence shown here is derived from an EMBL/GenBank/DDBJ whole genome shotgun (WGS) entry which is preliminary data.</text>
</comment>
<dbReference type="AlphaFoldDB" id="A0A2A9EMA6"/>
<evidence type="ECO:0000256" key="5">
    <source>
        <dbReference type="ARBA" id="ARBA00022989"/>
    </source>
</evidence>
<evidence type="ECO:0000313" key="9">
    <source>
        <dbReference type="EMBL" id="PFG39661.1"/>
    </source>
</evidence>
<dbReference type="Gene3D" id="1.10.3720.10">
    <property type="entry name" value="MetI-like"/>
    <property type="match status" value="1"/>
</dbReference>
<reference evidence="9 10" key="1">
    <citation type="submission" date="2017-10" db="EMBL/GenBank/DDBJ databases">
        <title>Sequencing the genomes of 1000 actinobacteria strains.</title>
        <authorList>
            <person name="Klenk H.-P."/>
        </authorList>
    </citation>
    <scope>NUCLEOTIDE SEQUENCE [LARGE SCALE GENOMIC DNA]</scope>
    <source>
        <strain evidence="9 10">DSM 21838</strain>
    </source>
</reference>
<feature type="transmembrane region" description="Helical" evidence="7">
    <location>
        <begin position="60"/>
        <end position="79"/>
    </location>
</feature>
<evidence type="ECO:0000256" key="4">
    <source>
        <dbReference type="ARBA" id="ARBA00022692"/>
    </source>
</evidence>
<dbReference type="PROSITE" id="PS50928">
    <property type="entry name" value="ABC_TM1"/>
    <property type="match status" value="1"/>
</dbReference>
<keyword evidence="5 7" id="KW-1133">Transmembrane helix</keyword>
<accession>A0A2A9EMA6</accession>
<evidence type="ECO:0000256" key="3">
    <source>
        <dbReference type="ARBA" id="ARBA00022475"/>
    </source>
</evidence>
<dbReference type="GO" id="GO:0055085">
    <property type="term" value="P:transmembrane transport"/>
    <property type="evidence" value="ECO:0007669"/>
    <property type="project" value="InterPro"/>
</dbReference>
<protein>
    <submittedName>
        <fullName evidence="9">ABC-type nitrate/sulfonate/bicarbonate transport system permease component</fullName>
    </submittedName>
</protein>
<evidence type="ECO:0000259" key="8">
    <source>
        <dbReference type="PROSITE" id="PS50928"/>
    </source>
</evidence>
<keyword evidence="3" id="KW-1003">Cell membrane</keyword>
<dbReference type="Pfam" id="PF00528">
    <property type="entry name" value="BPD_transp_1"/>
    <property type="match status" value="1"/>
</dbReference>
<feature type="transmembrane region" description="Helical" evidence="7">
    <location>
        <begin position="119"/>
        <end position="141"/>
    </location>
</feature>
<proteinExistence type="inferred from homology"/>
<evidence type="ECO:0000256" key="1">
    <source>
        <dbReference type="ARBA" id="ARBA00004651"/>
    </source>
</evidence>
<evidence type="ECO:0000256" key="6">
    <source>
        <dbReference type="ARBA" id="ARBA00023136"/>
    </source>
</evidence>
<feature type="transmembrane region" description="Helical" evidence="7">
    <location>
        <begin position="161"/>
        <end position="189"/>
    </location>
</feature>
<name>A0A2A9EMA6_9MICO</name>
<evidence type="ECO:0000256" key="2">
    <source>
        <dbReference type="ARBA" id="ARBA00022448"/>
    </source>
</evidence>
<feature type="domain" description="ABC transmembrane type-1" evidence="8">
    <location>
        <begin position="53"/>
        <end position="237"/>
    </location>
</feature>
<evidence type="ECO:0000313" key="10">
    <source>
        <dbReference type="Proteomes" id="UP000222106"/>
    </source>
</evidence>
<feature type="transmembrane region" description="Helical" evidence="7">
    <location>
        <begin position="91"/>
        <end position="113"/>
    </location>
</feature>
<dbReference type="RefSeq" id="WP_098483723.1">
    <property type="nucleotide sequence ID" value="NZ_PDJI01000004.1"/>
</dbReference>
<dbReference type="Proteomes" id="UP000222106">
    <property type="component" value="Unassembled WGS sequence"/>
</dbReference>
<comment type="similarity">
    <text evidence="7">Belongs to the binding-protein-dependent transport system permease family.</text>
</comment>
<dbReference type="OrthoDB" id="3173654at2"/>
<dbReference type="InterPro" id="IPR000515">
    <property type="entry name" value="MetI-like"/>
</dbReference>